<organism evidence="2 3">
    <name type="scientific">Allacma fusca</name>
    <dbReference type="NCBI Taxonomy" id="39272"/>
    <lineage>
        <taxon>Eukaryota</taxon>
        <taxon>Metazoa</taxon>
        <taxon>Ecdysozoa</taxon>
        <taxon>Arthropoda</taxon>
        <taxon>Hexapoda</taxon>
        <taxon>Collembola</taxon>
        <taxon>Symphypleona</taxon>
        <taxon>Sminthuridae</taxon>
        <taxon>Allacma</taxon>
    </lineage>
</organism>
<protein>
    <submittedName>
        <fullName evidence="2">Uncharacterized protein</fullName>
    </submittedName>
</protein>
<evidence type="ECO:0000313" key="2">
    <source>
        <dbReference type="EMBL" id="CAG7666142.1"/>
    </source>
</evidence>
<dbReference type="InterPro" id="IPR040160">
    <property type="entry name" value="Mxt"/>
</dbReference>
<dbReference type="GO" id="GO:0005737">
    <property type="term" value="C:cytoplasm"/>
    <property type="evidence" value="ECO:0007669"/>
    <property type="project" value="TreeGrafter"/>
</dbReference>
<accession>A0A8J2NJI2</accession>
<name>A0A8J2NJI2_9HEXA</name>
<dbReference type="GO" id="GO:0034518">
    <property type="term" value="C:RNA cap binding complex"/>
    <property type="evidence" value="ECO:0007669"/>
    <property type="project" value="TreeGrafter"/>
</dbReference>
<comment type="caution">
    <text evidence="2">The sequence shown here is derived from an EMBL/GenBank/DDBJ whole genome shotgun (WGS) entry which is preliminary data.</text>
</comment>
<dbReference type="GO" id="GO:0045727">
    <property type="term" value="P:positive regulation of translation"/>
    <property type="evidence" value="ECO:0007669"/>
    <property type="project" value="InterPro"/>
</dbReference>
<gene>
    <name evidence="2" type="ORF">AFUS01_LOCUS1652</name>
</gene>
<evidence type="ECO:0000256" key="1">
    <source>
        <dbReference type="SAM" id="MobiDB-lite"/>
    </source>
</evidence>
<dbReference type="GO" id="GO:0008190">
    <property type="term" value="F:eukaryotic initiation factor 4E binding"/>
    <property type="evidence" value="ECO:0007669"/>
    <property type="project" value="InterPro"/>
</dbReference>
<dbReference type="GO" id="GO:0003743">
    <property type="term" value="F:translation initiation factor activity"/>
    <property type="evidence" value="ECO:0007669"/>
    <property type="project" value="TreeGrafter"/>
</dbReference>
<dbReference type="OrthoDB" id="6357832at2759"/>
<keyword evidence="3" id="KW-1185">Reference proteome</keyword>
<dbReference type="GO" id="GO:1901190">
    <property type="term" value="P:regulation of formation of translation initiation ternary complex"/>
    <property type="evidence" value="ECO:0007669"/>
    <property type="project" value="TreeGrafter"/>
</dbReference>
<dbReference type="EMBL" id="CAJVCH010009176">
    <property type="protein sequence ID" value="CAG7666142.1"/>
    <property type="molecule type" value="Genomic_DNA"/>
</dbReference>
<feature type="region of interest" description="Disordered" evidence="1">
    <location>
        <begin position="14"/>
        <end position="58"/>
    </location>
</feature>
<reference evidence="2" key="1">
    <citation type="submission" date="2021-06" db="EMBL/GenBank/DDBJ databases">
        <authorList>
            <person name="Hodson N. C."/>
            <person name="Mongue J. A."/>
            <person name="Jaron S. K."/>
        </authorList>
    </citation>
    <scope>NUCLEOTIDE SEQUENCE</scope>
</reference>
<feature type="region of interest" description="Disordered" evidence="1">
    <location>
        <begin position="64"/>
        <end position="83"/>
    </location>
</feature>
<dbReference type="PANTHER" id="PTHR20849:SF2">
    <property type="entry name" value="EUKARYOTIC TRANSLATION INITIATION FACTOR 4E-BINDING PROTEIN MEXTLI"/>
    <property type="match status" value="1"/>
</dbReference>
<feature type="compositionally biased region" description="Basic and acidic residues" evidence="1">
    <location>
        <begin position="14"/>
        <end position="33"/>
    </location>
</feature>
<dbReference type="AlphaFoldDB" id="A0A8J2NJI2"/>
<feature type="compositionally biased region" description="Pro residues" evidence="1">
    <location>
        <begin position="68"/>
        <end position="78"/>
    </location>
</feature>
<dbReference type="PANTHER" id="PTHR20849">
    <property type="entry name" value="EUKARYOTIC TRANSLATION INITIATION FACTOR 4E-BINDING PROTEIN MEXTLI"/>
    <property type="match status" value="1"/>
</dbReference>
<sequence length="451" mass="50328">MKLKINVSHFIRRPERERDRITGDIKTGDRQESTMKQNSQHQARHYQPRGGYNNPMIHHVAPHVQPMQQPPQPPPPQQPHLYSRSNHQYLSQPVDMPPPETVVARLETACRLLHGIGMNNTRVAEISSEIQILSEDLRRVGPHLELAYPDVLDRVMSSMRDASAQPCLPPHLRLAIFELVELRASKWLLPSDSSNYYRQRRTGHEEDEGPELLVQSHPKVAPPGGTTVAQDKPDSKTYREEILIKNSDSGKVSATAKERVLSINGYSQQSINLAKSLIHETINRNSSPVFDTSASAMMDKKIGPGGVSESDSEPGVTLSTGGGDANGSGCQFNYTVAINDEVIKVSGNNFQLVQEAKLALDDYFSCKYNLYPEIDLEEMESSVNNGIVEDTSTENTADMKKITSYTRDDLYSIGIQITSNVKPNFSHLDQTIQDNIVLKTPKRVEPSQGKK</sequence>
<proteinExistence type="predicted"/>
<feature type="region of interest" description="Disordered" evidence="1">
    <location>
        <begin position="215"/>
        <end position="235"/>
    </location>
</feature>
<evidence type="ECO:0000313" key="3">
    <source>
        <dbReference type="Proteomes" id="UP000708208"/>
    </source>
</evidence>
<dbReference type="Proteomes" id="UP000708208">
    <property type="component" value="Unassembled WGS sequence"/>
</dbReference>